<evidence type="ECO:0008006" key="4">
    <source>
        <dbReference type="Google" id="ProtNLM"/>
    </source>
</evidence>
<dbReference type="OrthoDB" id="4230780at2"/>
<dbReference type="HOGENOM" id="CLU_388790_0_0_11"/>
<accession>D2BF26</accession>
<dbReference type="Proteomes" id="UP000002029">
    <property type="component" value="Chromosome"/>
</dbReference>
<sequence length="710" mass="73200">MEPVAVMRAARTVRDELDHLLGAASGELRERLDPLLAEEGRQDPGPLADVIVMLIAQYGPAWERFALLRRLNEQALTEVPDLSSPGPIGPAPSPGPAGPAPSPGLTGPDLPPGPSGPDGPDTPPGSAPPDPPPGHTSPAPPPGHPAPPPGPAGPGHPPYGPAGPGHPPYGPADAGHPPHGPVGAGHPPHGQDGPDRPGAGQAPAGTSPGHGPQPQQGAPPPSDRGHSVLGRLTGAFRRRRRQPAPTGPEWEAFPLIEAPGEVVAGWGIEIEVGLSPRADSSGTAPFPGAGTPPGTGAPPGADASPGAALASGAVPGGQEAPFTHEPVDLDIQIVAEGFEAPGGWRVRLRVDGASPYPKATVRLVALPQDQPAVARQIQAVHSVGGQVTGFGVRALAVLDSPGLLGRESVPQPVAGTRVRVAGGGEPADVTVVIVHGDRPGLLWWTYQSPHFTTPDQAEACDLGMRTSEFGRHVAERARTVEDMGRQVASEIPRGFWELLNAVAGRVAPRRPSVLVLSQEPHIPWELATLEQPFDRSAPAFLNCQTVIGRWPLGGRRPELPPPVRARGDSMAVVYGGAEPHPLVTAYGAARVTPVLGEVLAMLGDPPDMIHFTSGGEAFDSLGRGMGEGPFVFLEEPGDCQAFLLAGASGVVAPLWPVGDGLAPEFYRRCLGGEPPAEVLRSLRCQVPATGPAYRFFGHPSLTLSRGHSSA</sequence>
<feature type="region of interest" description="Disordered" evidence="1">
    <location>
        <begin position="78"/>
        <end position="228"/>
    </location>
</feature>
<dbReference type="AlphaFoldDB" id="D2BF26"/>
<dbReference type="eggNOG" id="COG4995">
    <property type="taxonomic scope" value="Bacteria"/>
</dbReference>
<proteinExistence type="predicted"/>
<feature type="compositionally biased region" description="Low complexity" evidence="1">
    <location>
        <begin position="281"/>
        <end position="317"/>
    </location>
</feature>
<dbReference type="KEGG" id="sro:Sros_3451"/>
<reference evidence="2 3" key="1">
    <citation type="journal article" date="2010" name="Stand. Genomic Sci.">
        <title>Complete genome sequence of Streptosporangium roseum type strain (NI 9100).</title>
        <authorList>
            <person name="Nolan M."/>
            <person name="Sikorski J."/>
            <person name="Jando M."/>
            <person name="Lucas S."/>
            <person name="Lapidus A."/>
            <person name="Glavina Del Rio T."/>
            <person name="Chen F."/>
            <person name="Tice H."/>
            <person name="Pitluck S."/>
            <person name="Cheng J.F."/>
            <person name="Chertkov O."/>
            <person name="Sims D."/>
            <person name="Meincke L."/>
            <person name="Brettin T."/>
            <person name="Han C."/>
            <person name="Detter J.C."/>
            <person name="Bruce D."/>
            <person name="Goodwin L."/>
            <person name="Land M."/>
            <person name="Hauser L."/>
            <person name="Chang Y.J."/>
            <person name="Jeffries C.D."/>
            <person name="Ivanova N."/>
            <person name="Mavromatis K."/>
            <person name="Mikhailova N."/>
            <person name="Chen A."/>
            <person name="Palaniappan K."/>
            <person name="Chain P."/>
            <person name="Rohde M."/>
            <person name="Goker M."/>
            <person name="Bristow J."/>
            <person name="Eisen J.A."/>
            <person name="Markowitz V."/>
            <person name="Hugenholtz P."/>
            <person name="Kyrpides N.C."/>
            <person name="Klenk H.P."/>
        </authorList>
    </citation>
    <scope>NUCLEOTIDE SEQUENCE [LARGE SCALE GENOMIC DNA]</scope>
    <source>
        <strain evidence="3">ATCC 12428 / DSM 43021 / JCM 3005 / NI 9100</strain>
    </source>
</reference>
<evidence type="ECO:0000313" key="3">
    <source>
        <dbReference type="Proteomes" id="UP000002029"/>
    </source>
</evidence>
<dbReference type="RefSeq" id="WP_012890131.1">
    <property type="nucleotide sequence ID" value="NC_013595.1"/>
</dbReference>
<feature type="compositionally biased region" description="Pro residues" evidence="1">
    <location>
        <begin position="87"/>
        <end position="102"/>
    </location>
</feature>
<feature type="region of interest" description="Disordered" evidence="1">
    <location>
        <begin position="275"/>
        <end position="323"/>
    </location>
</feature>
<evidence type="ECO:0000256" key="1">
    <source>
        <dbReference type="SAM" id="MobiDB-lite"/>
    </source>
</evidence>
<feature type="compositionally biased region" description="Pro residues" evidence="1">
    <location>
        <begin position="109"/>
        <end position="170"/>
    </location>
</feature>
<dbReference type="STRING" id="479432.Sros_3451"/>
<keyword evidence="3" id="KW-1185">Reference proteome</keyword>
<organism evidence="2 3">
    <name type="scientific">Streptosporangium roseum (strain ATCC 12428 / DSM 43021 / JCM 3005 / KCTC 9067 / NCIMB 10171 / NRRL 2505 / NI 9100)</name>
    <dbReference type="NCBI Taxonomy" id="479432"/>
    <lineage>
        <taxon>Bacteria</taxon>
        <taxon>Bacillati</taxon>
        <taxon>Actinomycetota</taxon>
        <taxon>Actinomycetes</taxon>
        <taxon>Streptosporangiales</taxon>
        <taxon>Streptosporangiaceae</taxon>
        <taxon>Streptosporangium</taxon>
    </lineage>
</organism>
<name>D2BF26_STRRD</name>
<dbReference type="EMBL" id="CP001814">
    <property type="protein sequence ID" value="ACZ86387.1"/>
    <property type="molecule type" value="Genomic_DNA"/>
</dbReference>
<protein>
    <recommendedName>
        <fullName evidence="4">CHAT domain-containing protein</fullName>
    </recommendedName>
</protein>
<evidence type="ECO:0000313" key="2">
    <source>
        <dbReference type="EMBL" id="ACZ86387.1"/>
    </source>
</evidence>
<gene>
    <name evidence="2" type="ordered locus">Sros_3451</name>
</gene>